<evidence type="ECO:0000313" key="2">
    <source>
        <dbReference type="Proteomes" id="UP000650533"/>
    </source>
</evidence>
<dbReference type="AlphaFoldDB" id="A0A8H8P347"/>
<name>A0A8H8P347_9AGAM</name>
<sequence>MITTSNTMHSASPTAYDARTRAMFVAISVEEDPVNPRIVPEAHVASNSSINPTFVLRQADDSNVVYERQRNNR</sequence>
<dbReference type="KEGG" id="rsx:RhiXN_11708"/>
<protein>
    <submittedName>
        <fullName evidence="1">Uncharacterized protein</fullName>
    </submittedName>
</protein>
<evidence type="ECO:0000313" key="1">
    <source>
        <dbReference type="EMBL" id="QRW24796.1"/>
    </source>
</evidence>
<organism evidence="1 2">
    <name type="scientific">Rhizoctonia solani</name>
    <dbReference type="NCBI Taxonomy" id="456999"/>
    <lineage>
        <taxon>Eukaryota</taxon>
        <taxon>Fungi</taxon>
        <taxon>Dikarya</taxon>
        <taxon>Basidiomycota</taxon>
        <taxon>Agaricomycotina</taxon>
        <taxon>Agaricomycetes</taxon>
        <taxon>Cantharellales</taxon>
        <taxon>Ceratobasidiaceae</taxon>
        <taxon>Rhizoctonia</taxon>
    </lineage>
</organism>
<accession>A0A8H8P347</accession>
<dbReference type="GeneID" id="67033986"/>
<dbReference type="Proteomes" id="UP000650533">
    <property type="component" value="Chromosome 12"/>
</dbReference>
<dbReference type="EMBL" id="CP059669">
    <property type="protein sequence ID" value="QRW24796.1"/>
    <property type="molecule type" value="Genomic_DNA"/>
</dbReference>
<proteinExistence type="predicted"/>
<dbReference type="RefSeq" id="XP_043185033.1">
    <property type="nucleotide sequence ID" value="XM_043331523.1"/>
</dbReference>
<gene>
    <name evidence="1" type="ORF">RhiXN_11708</name>
</gene>
<reference evidence="1" key="1">
    <citation type="submission" date="2020-05" db="EMBL/GenBank/DDBJ databases">
        <title>Evolutionary and genomic comparisons of hybrid uninucleate and nonhybrid Rhizoctonia fungi.</title>
        <authorList>
            <person name="Li C."/>
            <person name="Chen X."/>
        </authorList>
    </citation>
    <scope>NUCLEOTIDE SEQUENCE</scope>
    <source>
        <strain evidence="1">AG-1 IA</strain>
    </source>
</reference>